<dbReference type="Gene3D" id="1.20.1600.10">
    <property type="entry name" value="Outer membrane efflux proteins (OEP)"/>
    <property type="match status" value="1"/>
</dbReference>
<keyword evidence="2" id="KW-1134">Transmembrane beta strand</keyword>
<evidence type="ECO:0000256" key="4">
    <source>
        <dbReference type="ARBA" id="ARBA00023136"/>
    </source>
</evidence>
<keyword evidence="3 7" id="KW-0812">Transmembrane</keyword>
<dbReference type="SUPFAM" id="SSF56954">
    <property type="entry name" value="Outer membrane efflux proteins (OEP)"/>
    <property type="match status" value="1"/>
</dbReference>
<keyword evidence="9" id="KW-1185">Reference proteome</keyword>
<accession>A0ABU0V043</accession>
<dbReference type="PANTHER" id="PTHR30026">
    <property type="entry name" value="OUTER MEMBRANE PROTEIN TOLC"/>
    <property type="match status" value="1"/>
</dbReference>
<keyword evidence="4 7" id="KW-0472">Membrane</keyword>
<comment type="caution">
    <text evidence="8">The sequence shown here is derived from an EMBL/GenBank/DDBJ whole genome shotgun (WGS) entry which is preliminary data.</text>
</comment>
<organism evidence="8 9">
    <name type="scientific">Acinetobacter baylyi</name>
    <dbReference type="NCBI Taxonomy" id="202950"/>
    <lineage>
        <taxon>Bacteria</taxon>
        <taxon>Pseudomonadati</taxon>
        <taxon>Pseudomonadota</taxon>
        <taxon>Gammaproteobacteria</taxon>
        <taxon>Moraxellales</taxon>
        <taxon>Moraxellaceae</taxon>
        <taxon>Acinetobacter</taxon>
    </lineage>
</organism>
<feature type="coiled-coil region" evidence="6">
    <location>
        <begin position="260"/>
        <end position="287"/>
    </location>
</feature>
<evidence type="ECO:0000313" key="9">
    <source>
        <dbReference type="Proteomes" id="UP001233360"/>
    </source>
</evidence>
<feature type="transmembrane region" description="Helical" evidence="7">
    <location>
        <begin position="21"/>
        <end position="41"/>
    </location>
</feature>
<keyword evidence="5" id="KW-0998">Cell outer membrane</keyword>
<evidence type="ECO:0000256" key="6">
    <source>
        <dbReference type="SAM" id="Coils"/>
    </source>
</evidence>
<proteinExistence type="predicted"/>
<sequence length="508" mass="57744">MDKQHYMKFIYQHMIKKSNSPALYFQAFAMPSLFIAVLSVFSTHIFAHSMSYEQAEQQALQSSYTTQANSALEQAARLDAEATKGLGLPRVDLNVRAYKFHSEVDVPLDSFKQNLENTLSERLSDQLNQWSGTIPSDVLSNIQNGVNGVIQNGINQFPNYANLTVEDEVIRPTISLVMPIYTGGLIKSAKQIATIQALRAQLNTEQQQDIQRFEIIQSYFNVQLQQQLVKSSQFNLDAMQLHANNALKLEKQGFISKGQRMQFEVARNNAERLLQNAQSNLKSSQFQLNHLLHQQQFSDLSTALFVNVTRAQPINQFLTTYPDQSTLIRKMQVDTQLADENIKAQRAAKKPNLFAFAEYSLDKNENWIVGIVARYNLFGGLDKTKTIQSAELKRYASELLVERTKQEVENIIQKSYSEMISAQKTQQLLQENKQAALENLRIQNLSFKENMGTANQVIDAQNALNVLDSEMAINAYKYVMSLATLLQSHGSIDQFKTYLNQPNTVYIR</sequence>
<evidence type="ECO:0000256" key="5">
    <source>
        <dbReference type="ARBA" id="ARBA00023237"/>
    </source>
</evidence>
<dbReference type="PANTHER" id="PTHR30026:SF5">
    <property type="entry name" value="ABC-TYPE EFFLUX SYSTEM SECRETIN COMPONENT"/>
    <property type="match status" value="1"/>
</dbReference>
<keyword evidence="6" id="KW-0175">Coiled coil</keyword>
<evidence type="ECO:0000256" key="2">
    <source>
        <dbReference type="ARBA" id="ARBA00022452"/>
    </source>
</evidence>
<protein>
    <submittedName>
        <fullName evidence="8">Outer membrane protein TolC</fullName>
    </submittedName>
</protein>
<reference evidence="8 9" key="1">
    <citation type="submission" date="2023-07" db="EMBL/GenBank/DDBJ databases">
        <title>Functional and genomic diversity of the sorghum phyllosphere microbiome.</title>
        <authorList>
            <person name="Shade A."/>
        </authorList>
    </citation>
    <scope>NUCLEOTIDE SEQUENCE [LARGE SCALE GENOMIC DNA]</scope>
    <source>
        <strain evidence="8 9">SORGH_AS_0887</strain>
    </source>
</reference>
<dbReference type="EMBL" id="JAUTBK010000002">
    <property type="protein sequence ID" value="MDQ1210174.1"/>
    <property type="molecule type" value="Genomic_DNA"/>
</dbReference>
<evidence type="ECO:0000256" key="1">
    <source>
        <dbReference type="ARBA" id="ARBA00004442"/>
    </source>
</evidence>
<keyword evidence="7" id="KW-1133">Transmembrane helix</keyword>
<evidence type="ECO:0000313" key="8">
    <source>
        <dbReference type="EMBL" id="MDQ1210174.1"/>
    </source>
</evidence>
<evidence type="ECO:0000256" key="3">
    <source>
        <dbReference type="ARBA" id="ARBA00022692"/>
    </source>
</evidence>
<dbReference type="InterPro" id="IPR051906">
    <property type="entry name" value="TolC-like"/>
</dbReference>
<comment type="subcellular location">
    <subcellularLocation>
        <location evidence="1">Cell outer membrane</location>
    </subcellularLocation>
</comment>
<evidence type="ECO:0000256" key="7">
    <source>
        <dbReference type="SAM" id="Phobius"/>
    </source>
</evidence>
<dbReference type="Proteomes" id="UP001233360">
    <property type="component" value="Unassembled WGS sequence"/>
</dbReference>
<name>A0ABU0V043_ACIBI</name>
<gene>
    <name evidence="8" type="ORF">QE380_003097</name>
</gene>